<dbReference type="OrthoDB" id="5418918at2"/>
<evidence type="ECO:0000313" key="1">
    <source>
        <dbReference type="EMBL" id="SNS20924.1"/>
    </source>
</evidence>
<gene>
    <name evidence="1" type="ORF">SAMN04488503_3194</name>
</gene>
<reference evidence="1 2" key="1">
    <citation type="submission" date="2017-06" db="EMBL/GenBank/DDBJ databases">
        <authorList>
            <person name="Kim H.J."/>
            <person name="Triplett B.A."/>
        </authorList>
    </citation>
    <scope>NUCLEOTIDE SEQUENCE [LARGE SCALE GENOMIC DNA]</scope>
    <source>
        <strain evidence="1 2">DSM 13116</strain>
    </source>
</reference>
<dbReference type="RefSeq" id="WP_089275379.1">
    <property type="nucleotide sequence ID" value="NZ_FZOC01000008.1"/>
</dbReference>
<dbReference type="Proteomes" id="UP000198324">
    <property type="component" value="Unassembled WGS sequence"/>
</dbReference>
<evidence type="ECO:0000313" key="2">
    <source>
        <dbReference type="Proteomes" id="UP000198324"/>
    </source>
</evidence>
<organism evidence="1 2">
    <name type="scientific">Humidesulfovibrio mexicanus</name>
    <dbReference type="NCBI Taxonomy" id="147047"/>
    <lineage>
        <taxon>Bacteria</taxon>
        <taxon>Pseudomonadati</taxon>
        <taxon>Thermodesulfobacteriota</taxon>
        <taxon>Desulfovibrionia</taxon>
        <taxon>Desulfovibrionales</taxon>
        <taxon>Desulfovibrionaceae</taxon>
        <taxon>Humidesulfovibrio</taxon>
    </lineage>
</organism>
<sequence length="120" mass="12589">MSILLVTPRGAQLAEFSRALGEASNLPVEALATWEEALARLKGKAHQFLIIDQGLAEGDPLELSKAVLMVNAMVNMAVVSPLGADDFHEASEGLGILAPIPVTPGAADGVALAQVFRRFL</sequence>
<evidence type="ECO:0008006" key="3">
    <source>
        <dbReference type="Google" id="ProtNLM"/>
    </source>
</evidence>
<protein>
    <recommendedName>
        <fullName evidence="3">Response regulatory domain-containing protein</fullName>
    </recommendedName>
</protein>
<dbReference type="EMBL" id="FZOC01000008">
    <property type="protein sequence ID" value="SNS20924.1"/>
    <property type="molecule type" value="Genomic_DNA"/>
</dbReference>
<accession>A0A239CN55</accession>
<keyword evidence="2" id="KW-1185">Reference proteome</keyword>
<dbReference type="AlphaFoldDB" id="A0A239CN55"/>
<proteinExistence type="predicted"/>
<name>A0A239CN55_9BACT</name>